<keyword evidence="2" id="KW-1003">Cell membrane</keyword>
<keyword evidence="5 9" id="KW-0472">Membrane</keyword>
<reference evidence="12 13" key="1">
    <citation type="submission" date="2016-05" db="EMBL/GenBank/DDBJ databases">
        <title>A degradative enzymes factory behind the ericoid mycorrhizal symbiosis.</title>
        <authorList>
            <consortium name="DOE Joint Genome Institute"/>
            <person name="Martino E."/>
            <person name="Morin E."/>
            <person name="Grelet G."/>
            <person name="Kuo A."/>
            <person name="Kohler A."/>
            <person name="Daghino S."/>
            <person name="Barry K."/>
            <person name="Choi C."/>
            <person name="Cichocki N."/>
            <person name="Clum A."/>
            <person name="Copeland A."/>
            <person name="Hainaut M."/>
            <person name="Haridas S."/>
            <person name="Labutti K."/>
            <person name="Lindquist E."/>
            <person name="Lipzen A."/>
            <person name="Khouja H.-R."/>
            <person name="Murat C."/>
            <person name="Ohm R."/>
            <person name="Olson A."/>
            <person name="Spatafora J."/>
            <person name="Veneault-Fourrey C."/>
            <person name="Henrissat B."/>
            <person name="Grigoriev I."/>
            <person name="Martin F."/>
            <person name="Perotto S."/>
        </authorList>
    </citation>
    <scope>NUCLEOTIDE SEQUENCE [LARGE SCALE GENOMIC DNA]</scope>
    <source>
        <strain evidence="12 13">UAMH 7357</strain>
    </source>
</reference>
<keyword evidence="9" id="KW-0812">Transmembrane</keyword>
<keyword evidence="4 10" id="KW-0732">Signal</keyword>
<keyword evidence="7" id="KW-0449">Lipoprotein</keyword>
<gene>
    <name evidence="12" type="ORF">NA56DRAFT_571157</name>
</gene>
<keyword evidence="6" id="KW-0325">Glycoprotein</keyword>
<proteinExistence type="predicted"/>
<dbReference type="AlphaFoldDB" id="A0A2J6Q6Z8"/>
<dbReference type="Proteomes" id="UP000235672">
    <property type="component" value="Unassembled WGS sequence"/>
</dbReference>
<evidence type="ECO:0000256" key="3">
    <source>
        <dbReference type="ARBA" id="ARBA00022622"/>
    </source>
</evidence>
<dbReference type="GO" id="GO:0005886">
    <property type="term" value="C:plasma membrane"/>
    <property type="evidence" value="ECO:0007669"/>
    <property type="project" value="UniProtKB-SubCell"/>
</dbReference>
<evidence type="ECO:0000256" key="6">
    <source>
        <dbReference type="ARBA" id="ARBA00023180"/>
    </source>
</evidence>
<feature type="signal peptide" evidence="10">
    <location>
        <begin position="1"/>
        <end position="21"/>
    </location>
</feature>
<feature type="domain" description="Copper acquisition factor BIM1-like" evidence="11">
    <location>
        <begin position="21"/>
        <end position="159"/>
    </location>
</feature>
<dbReference type="CDD" id="cd21176">
    <property type="entry name" value="LPMO_auxiliary-like"/>
    <property type="match status" value="1"/>
</dbReference>
<accession>A0A2J6Q6Z8</accession>
<organism evidence="12 13">
    <name type="scientific">Hyaloscypha hepaticicola</name>
    <dbReference type="NCBI Taxonomy" id="2082293"/>
    <lineage>
        <taxon>Eukaryota</taxon>
        <taxon>Fungi</taxon>
        <taxon>Dikarya</taxon>
        <taxon>Ascomycota</taxon>
        <taxon>Pezizomycotina</taxon>
        <taxon>Leotiomycetes</taxon>
        <taxon>Helotiales</taxon>
        <taxon>Hyaloscyphaceae</taxon>
        <taxon>Hyaloscypha</taxon>
    </lineage>
</organism>
<dbReference type="OrthoDB" id="2146436at2759"/>
<dbReference type="Pfam" id="PF20238">
    <property type="entry name" value="BIM1-like_dom"/>
    <property type="match status" value="1"/>
</dbReference>
<comment type="subcellular location">
    <subcellularLocation>
        <location evidence="1">Cell membrane</location>
        <topology evidence="1">Lipid-anchor</topology>
        <topology evidence="1">GPI-anchor</topology>
    </subcellularLocation>
</comment>
<evidence type="ECO:0000313" key="12">
    <source>
        <dbReference type="EMBL" id="PMD22055.1"/>
    </source>
</evidence>
<feature type="transmembrane region" description="Helical" evidence="9">
    <location>
        <begin position="206"/>
        <end position="230"/>
    </location>
</feature>
<dbReference type="PANTHER" id="PTHR34992">
    <property type="entry name" value="HYPHAL ANASTAMOSIS-7 PROTEIN"/>
    <property type="match status" value="1"/>
</dbReference>
<evidence type="ECO:0000256" key="1">
    <source>
        <dbReference type="ARBA" id="ARBA00004609"/>
    </source>
</evidence>
<evidence type="ECO:0000256" key="9">
    <source>
        <dbReference type="SAM" id="Phobius"/>
    </source>
</evidence>
<sequence>MVKLTALAGCLFASLIGQSASHFLLLYPPGVGFDDSIEGTAPCGGFTVDFSKDNVTDFHVGGDVLALKSIHPQATWLFRATLDQTASGNWTNLLPAIQQTGLNNFCEPNLQVPVSFAGSKGVLGIVQDAPDGILYQCAAVNFVAGAATVTQSVCSNETGTTASFVADPSLSNLPSAASSTASSTSGTSTSSSTSSSTAKPSSANAVYGYTGLGMLAWFTVIGSATFLACLL</sequence>
<feature type="chain" id="PRO_5014316993" description="Copper acquisition factor BIM1-like domain-containing protein" evidence="10">
    <location>
        <begin position="22"/>
        <end position="231"/>
    </location>
</feature>
<keyword evidence="13" id="KW-1185">Reference proteome</keyword>
<evidence type="ECO:0000313" key="13">
    <source>
        <dbReference type="Proteomes" id="UP000235672"/>
    </source>
</evidence>
<evidence type="ECO:0000256" key="5">
    <source>
        <dbReference type="ARBA" id="ARBA00023136"/>
    </source>
</evidence>
<protein>
    <recommendedName>
        <fullName evidence="11">Copper acquisition factor BIM1-like domain-containing protein</fullName>
    </recommendedName>
</protein>
<keyword evidence="9" id="KW-1133">Transmembrane helix</keyword>
<dbReference type="PANTHER" id="PTHR34992:SF1">
    <property type="entry name" value="COPPER ACQUISITION FACTOR BIM1-LIKE DOMAIN-CONTAINING PROTEIN"/>
    <property type="match status" value="1"/>
</dbReference>
<evidence type="ECO:0000259" key="11">
    <source>
        <dbReference type="Pfam" id="PF20238"/>
    </source>
</evidence>
<evidence type="ECO:0000256" key="10">
    <source>
        <dbReference type="SAM" id="SignalP"/>
    </source>
</evidence>
<evidence type="ECO:0000256" key="8">
    <source>
        <dbReference type="SAM" id="MobiDB-lite"/>
    </source>
</evidence>
<evidence type="ECO:0000256" key="4">
    <source>
        <dbReference type="ARBA" id="ARBA00022729"/>
    </source>
</evidence>
<evidence type="ECO:0000256" key="7">
    <source>
        <dbReference type="ARBA" id="ARBA00023288"/>
    </source>
</evidence>
<dbReference type="EMBL" id="KZ613479">
    <property type="protein sequence ID" value="PMD22055.1"/>
    <property type="molecule type" value="Genomic_DNA"/>
</dbReference>
<evidence type="ECO:0000256" key="2">
    <source>
        <dbReference type="ARBA" id="ARBA00022475"/>
    </source>
</evidence>
<keyword evidence="3" id="KW-0336">GPI-anchor</keyword>
<feature type="region of interest" description="Disordered" evidence="8">
    <location>
        <begin position="177"/>
        <end position="201"/>
    </location>
</feature>
<name>A0A2J6Q6Z8_9HELO</name>
<dbReference type="GO" id="GO:0098552">
    <property type="term" value="C:side of membrane"/>
    <property type="evidence" value="ECO:0007669"/>
    <property type="project" value="UniProtKB-KW"/>
</dbReference>
<dbReference type="InterPro" id="IPR046530">
    <property type="entry name" value="BIM1-like_dom"/>
</dbReference>
<dbReference type="InterPro" id="IPR046936">
    <property type="entry name" value="BIM1-like"/>
</dbReference>